<reference evidence="1 2" key="1">
    <citation type="submission" date="2023-07" db="EMBL/GenBank/DDBJ databases">
        <title>Genomic Encyclopedia of Type Strains, Phase IV (KMG-IV): sequencing the most valuable type-strain genomes for metagenomic binning, comparative biology and taxonomic classification.</title>
        <authorList>
            <person name="Goeker M."/>
        </authorList>
    </citation>
    <scope>NUCLEOTIDE SEQUENCE [LARGE SCALE GENOMIC DNA]</scope>
    <source>
        <strain evidence="1 2">DSM 15561</strain>
    </source>
</reference>
<gene>
    <name evidence="1" type="ORF">QOZ99_001768</name>
</gene>
<protein>
    <submittedName>
        <fullName evidence="1">Uncharacterized protein</fullName>
    </submittedName>
</protein>
<keyword evidence="2" id="KW-1185">Reference proteome</keyword>
<dbReference type="EMBL" id="JAUSVR010000004">
    <property type="protein sequence ID" value="MDQ0510880.1"/>
    <property type="molecule type" value="Genomic_DNA"/>
</dbReference>
<sequence length="61" mass="6584">MKVIVKESGFYAGVWREAGSEPDLPEKIARPFLSPRGHQLALPEPVEAEVPVKAGRAGKAD</sequence>
<accession>A0ABU0LQA5</accession>
<dbReference type="RefSeq" id="WP_306889595.1">
    <property type="nucleotide sequence ID" value="NZ_JAUSVR010000004.1"/>
</dbReference>
<name>A0ABU0LQA5_9HYPH</name>
<comment type="caution">
    <text evidence="1">The sequence shown here is derived from an EMBL/GenBank/DDBJ whole genome shotgun (WGS) entry which is preliminary data.</text>
</comment>
<evidence type="ECO:0000313" key="1">
    <source>
        <dbReference type="EMBL" id="MDQ0510880.1"/>
    </source>
</evidence>
<evidence type="ECO:0000313" key="2">
    <source>
        <dbReference type="Proteomes" id="UP001235094"/>
    </source>
</evidence>
<proteinExistence type="predicted"/>
<organism evidence="1 2">
    <name type="scientific">Ancylobacter amanitiformis</name>
    <dbReference type="NCBI Taxonomy" id="217069"/>
    <lineage>
        <taxon>Bacteria</taxon>
        <taxon>Pseudomonadati</taxon>
        <taxon>Pseudomonadota</taxon>
        <taxon>Alphaproteobacteria</taxon>
        <taxon>Hyphomicrobiales</taxon>
        <taxon>Xanthobacteraceae</taxon>
        <taxon>Ancylobacter</taxon>
    </lineage>
</organism>
<dbReference type="Proteomes" id="UP001235094">
    <property type="component" value="Unassembled WGS sequence"/>
</dbReference>